<protein>
    <submittedName>
        <fullName evidence="1">Uncharacterized protein</fullName>
    </submittedName>
</protein>
<dbReference type="Proteomes" id="UP001375539">
    <property type="component" value="Unassembled WGS sequence"/>
</dbReference>
<name>A0ACC6QBE6_9ACTN</name>
<organism evidence="1 2">
    <name type="scientific">Streptomyces pratisoli</name>
    <dbReference type="NCBI Taxonomy" id="3139917"/>
    <lineage>
        <taxon>Bacteria</taxon>
        <taxon>Bacillati</taxon>
        <taxon>Actinomycetota</taxon>
        <taxon>Actinomycetes</taxon>
        <taxon>Kitasatosporales</taxon>
        <taxon>Streptomycetaceae</taxon>
        <taxon>Streptomyces</taxon>
    </lineage>
</organism>
<dbReference type="EMBL" id="JBBKAI010000002">
    <property type="protein sequence ID" value="MEJ8655641.1"/>
    <property type="molecule type" value="Genomic_DNA"/>
</dbReference>
<proteinExistence type="predicted"/>
<accession>A0ACC6QBE6</accession>
<evidence type="ECO:0000313" key="2">
    <source>
        <dbReference type="Proteomes" id="UP001375539"/>
    </source>
</evidence>
<gene>
    <name evidence="1" type="ORF">WKI58_03710</name>
</gene>
<evidence type="ECO:0000313" key="1">
    <source>
        <dbReference type="EMBL" id="MEJ8655641.1"/>
    </source>
</evidence>
<comment type="caution">
    <text evidence="1">The sequence shown here is derived from an EMBL/GenBank/DDBJ whole genome shotgun (WGS) entry which is preliminary data.</text>
</comment>
<sequence>MRGRYEVFVIDQGRRRFLTRRLPAPPAALPARPRPRPQHRAGSPAQRSPARPGLDLAESPAQPDPVRS</sequence>
<keyword evidence="2" id="KW-1185">Reference proteome</keyword>
<reference evidence="1" key="1">
    <citation type="submission" date="2024-03" db="EMBL/GenBank/DDBJ databases">
        <title>Novel Streptomyces species of biotechnological and ecological value are a feature of Machair soil.</title>
        <authorList>
            <person name="Prole J.R."/>
            <person name="Goodfellow M."/>
            <person name="Allenby N."/>
            <person name="Ward A.C."/>
        </authorList>
    </citation>
    <scope>NUCLEOTIDE SEQUENCE</scope>
    <source>
        <strain evidence="1">MS1.AVA.4</strain>
    </source>
</reference>